<proteinExistence type="predicted"/>
<evidence type="ECO:0000313" key="8">
    <source>
        <dbReference type="EMBL" id="KAK4501084.1"/>
    </source>
</evidence>
<feature type="transmembrane region" description="Helical" evidence="6">
    <location>
        <begin position="239"/>
        <end position="257"/>
    </location>
</feature>
<sequence>MGIPEGISPAEPAPTPPVETLPLPTAPAIIASMELQETRPPRTKLRLHLILLGLYLCVFIGALDETILATALPTIASHLHSPTSYAWIASAYFLADAASGPIWAKISDIWGRKLALLSAVSIFFAASILAALSETSHVLIAARALQGTGAGGLNQLALIVISDLFSLRQRTVFLGLTNVCWGLAGGVGPLLGGALTQYASWRDGVKAFDWLGTLAIVGVTLMLLMGLDFGGVTFPWDSPTVICLIVFGLVLIGFFIFTEKRVARYPLIPMQIFTNLSANASFLVCFTHGMVFIGLDYYTPLFTQAVKGATPLQSGLLVLPEVLPSAVIGLLGGYLMLKNGRYRELIWLGAVLFTLGTGLYILFDVDTTIGLLVGVEVIAGLGRGFLFEPPMVALQAVTAQEETSAATAAFCFTRNMATTMSIVVGAVVLQNGMDRQVPNLRAAGLDGTLVEAFSGANAQANVEMIKTIQDAGKRKAVEAAFAGGMRDMWIVYTCIIGVGLVASVLIKHADLRTEHTETRTGIQKTRDGEPSAEA</sequence>
<feature type="transmembrane region" description="Helical" evidence="6">
    <location>
        <begin position="84"/>
        <end position="102"/>
    </location>
</feature>
<feature type="transmembrane region" description="Helical" evidence="6">
    <location>
        <begin position="318"/>
        <end position="337"/>
    </location>
</feature>
<dbReference type="PANTHER" id="PTHR23501:SF158">
    <property type="entry name" value="TRANSPORTER, PUTATIVE (AFU_ORTHOLOGUE AFUA_5G14490)-RELATED"/>
    <property type="match status" value="1"/>
</dbReference>
<dbReference type="Pfam" id="PF07690">
    <property type="entry name" value="MFS_1"/>
    <property type="match status" value="1"/>
</dbReference>
<dbReference type="CDD" id="cd17502">
    <property type="entry name" value="MFS_Azr1_MDR_like"/>
    <property type="match status" value="1"/>
</dbReference>
<keyword evidence="9" id="KW-1185">Reference proteome</keyword>
<dbReference type="InterPro" id="IPR020846">
    <property type="entry name" value="MFS_dom"/>
</dbReference>
<dbReference type="Proteomes" id="UP001305779">
    <property type="component" value="Unassembled WGS sequence"/>
</dbReference>
<reference evidence="8 9" key="1">
    <citation type="journal article" date="2023" name="G3 (Bethesda)">
        <title>A chromosome-level genome assembly of Zasmidium syzygii isolated from banana leaves.</title>
        <authorList>
            <person name="van Westerhoven A.C."/>
            <person name="Mehrabi R."/>
            <person name="Talebi R."/>
            <person name="Steentjes M.B.F."/>
            <person name="Corcolon B."/>
            <person name="Chong P.A."/>
            <person name="Kema G.H.J."/>
            <person name="Seidl M.F."/>
        </authorList>
    </citation>
    <scope>NUCLEOTIDE SEQUENCE [LARGE SCALE GENOMIC DNA]</scope>
    <source>
        <strain evidence="8 9">P124</strain>
    </source>
</reference>
<accession>A0ABR0EHX3</accession>
<keyword evidence="3 6" id="KW-1133">Transmembrane helix</keyword>
<comment type="subcellular location">
    <subcellularLocation>
        <location evidence="1">Membrane</location>
        <topology evidence="1">Multi-pass membrane protein</topology>
    </subcellularLocation>
</comment>
<dbReference type="EMBL" id="JAXOVC010000005">
    <property type="protein sequence ID" value="KAK4501084.1"/>
    <property type="molecule type" value="Genomic_DNA"/>
</dbReference>
<evidence type="ECO:0000256" key="2">
    <source>
        <dbReference type="ARBA" id="ARBA00022692"/>
    </source>
</evidence>
<feature type="domain" description="Major facilitator superfamily (MFS) profile" evidence="7">
    <location>
        <begin position="50"/>
        <end position="511"/>
    </location>
</feature>
<dbReference type="Gene3D" id="1.20.1250.20">
    <property type="entry name" value="MFS general substrate transporter like domains"/>
    <property type="match status" value="1"/>
</dbReference>
<dbReference type="PANTHER" id="PTHR23501">
    <property type="entry name" value="MAJOR FACILITATOR SUPERFAMILY"/>
    <property type="match status" value="1"/>
</dbReference>
<feature type="transmembrane region" description="Helical" evidence="6">
    <location>
        <begin position="207"/>
        <end position="227"/>
    </location>
</feature>
<dbReference type="InterPro" id="IPR036259">
    <property type="entry name" value="MFS_trans_sf"/>
</dbReference>
<evidence type="ECO:0000256" key="3">
    <source>
        <dbReference type="ARBA" id="ARBA00022989"/>
    </source>
</evidence>
<evidence type="ECO:0000256" key="6">
    <source>
        <dbReference type="SAM" id="Phobius"/>
    </source>
</evidence>
<feature type="transmembrane region" description="Helical" evidence="6">
    <location>
        <begin position="278"/>
        <end position="298"/>
    </location>
</feature>
<keyword evidence="4 6" id="KW-0472">Membrane</keyword>
<dbReference type="PROSITE" id="PS50850">
    <property type="entry name" value="MFS"/>
    <property type="match status" value="1"/>
</dbReference>
<evidence type="ECO:0000256" key="1">
    <source>
        <dbReference type="ARBA" id="ARBA00004141"/>
    </source>
</evidence>
<dbReference type="PRINTS" id="PR01036">
    <property type="entry name" value="TCRTETB"/>
</dbReference>
<evidence type="ECO:0000256" key="4">
    <source>
        <dbReference type="ARBA" id="ARBA00023136"/>
    </source>
</evidence>
<feature type="transmembrane region" description="Helical" evidence="6">
    <location>
        <begin position="344"/>
        <end position="363"/>
    </location>
</feature>
<gene>
    <name evidence="8" type="ORF">PRZ48_006890</name>
</gene>
<evidence type="ECO:0000313" key="9">
    <source>
        <dbReference type="Proteomes" id="UP001305779"/>
    </source>
</evidence>
<feature type="transmembrane region" description="Helical" evidence="6">
    <location>
        <begin position="172"/>
        <end position="195"/>
    </location>
</feature>
<dbReference type="Gene3D" id="1.20.1720.10">
    <property type="entry name" value="Multidrug resistance protein D"/>
    <property type="match status" value="1"/>
</dbReference>
<feature type="transmembrane region" description="Helical" evidence="6">
    <location>
        <begin position="489"/>
        <end position="506"/>
    </location>
</feature>
<feature type="transmembrane region" description="Helical" evidence="6">
    <location>
        <begin position="369"/>
        <end position="386"/>
    </location>
</feature>
<feature type="transmembrane region" description="Helical" evidence="6">
    <location>
        <begin position="114"/>
        <end position="132"/>
    </location>
</feature>
<evidence type="ECO:0000256" key="5">
    <source>
        <dbReference type="SAM" id="MobiDB-lite"/>
    </source>
</evidence>
<feature type="transmembrane region" description="Helical" evidence="6">
    <location>
        <begin position="49"/>
        <end position="72"/>
    </location>
</feature>
<feature type="region of interest" description="Disordered" evidence="5">
    <location>
        <begin position="515"/>
        <end position="534"/>
    </location>
</feature>
<protein>
    <recommendedName>
        <fullName evidence="7">Major facilitator superfamily (MFS) profile domain-containing protein</fullName>
    </recommendedName>
</protein>
<name>A0ABR0EHX3_ZASCE</name>
<comment type="caution">
    <text evidence="8">The sequence shown here is derived from an EMBL/GenBank/DDBJ whole genome shotgun (WGS) entry which is preliminary data.</text>
</comment>
<keyword evidence="2 6" id="KW-0812">Transmembrane</keyword>
<dbReference type="InterPro" id="IPR011701">
    <property type="entry name" value="MFS"/>
</dbReference>
<dbReference type="SUPFAM" id="SSF103473">
    <property type="entry name" value="MFS general substrate transporter"/>
    <property type="match status" value="1"/>
</dbReference>
<organism evidence="8 9">
    <name type="scientific">Zasmidium cellare</name>
    <name type="common">Wine cellar mold</name>
    <name type="synonym">Racodium cellare</name>
    <dbReference type="NCBI Taxonomy" id="395010"/>
    <lineage>
        <taxon>Eukaryota</taxon>
        <taxon>Fungi</taxon>
        <taxon>Dikarya</taxon>
        <taxon>Ascomycota</taxon>
        <taxon>Pezizomycotina</taxon>
        <taxon>Dothideomycetes</taxon>
        <taxon>Dothideomycetidae</taxon>
        <taxon>Mycosphaerellales</taxon>
        <taxon>Mycosphaerellaceae</taxon>
        <taxon>Zasmidium</taxon>
    </lineage>
</organism>
<evidence type="ECO:0000259" key="7">
    <source>
        <dbReference type="PROSITE" id="PS50850"/>
    </source>
</evidence>